<dbReference type="InterPro" id="IPR006342">
    <property type="entry name" value="FkbM_mtfrase"/>
</dbReference>
<dbReference type="NCBIfam" id="TIGR01444">
    <property type="entry name" value="fkbM_fam"/>
    <property type="match status" value="1"/>
</dbReference>
<dbReference type="InterPro" id="IPR029063">
    <property type="entry name" value="SAM-dependent_MTases_sf"/>
</dbReference>
<dbReference type="Pfam" id="PF05050">
    <property type="entry name" value="Methyltransf_21"/>
    <property type="match status" value="1"/>
</dbReference>
<sequence>MKNNSKAGECVHWYEKGAILGRMALHRPQDIPPLLRDRETAQKLRRDLPEHGEIQAEFSRVLLSAPSRTDLEQFEEIWVGQAYGMDEAFVPQPGWTVVDVGANIGCFTLWAAFCMRQGQILAFEPMPTTFDYLQRNIQDNGSRFSSVVIQAQPYAVADISDTLSMLLVAESTGWNRLIAGDDLAKETRPIIQVSAKTLDALIPELPVDLLKVDVEGAELKVFSGAV</sequence>
<comment type="caution">
    <text evidence="2">The sequence shown here is derived from an EMBL/GenBank/DDBJ whole genome shotgun (WGS) entry which is preliminary data.</text>
</comment>
<evidence type="ECO:0000313" key="2">
    <source>
        <dbReference type="EMBL" id="PSR22275.1"/>
    </source>
</evidence>
<dbReference type="SUPFAM" id="SSF53335">
    <property type="entry name" value="S-adenosyl-L-methionine-dependent methyltransferases"/>
    <property type="match status" value="1"/>
</dbReference>
<dbReference type="PANTHER" id="PTHR34203">
    <property type="entry name" value="METHYLTRANSFERASE, FKBM FAMILY PROTEIN"/>
    <property type="match status" value="1"/>
</dbReference>
<dbReference type="Proteomes" id="UP000242699">
    <property type="component" value="Unassembled WGS sequence"/>
</dbReference>
<reference evidence="2 3" key="1">
    <citation type="journal article" date="2014" name="BMC Genomics">
        <title>Comparison of environmental and isolate Sulfobacillus genomes reveals diverse carbon, sulfur, nitrogen, and hydrogen metabolisms.</title>
        <authorList>
            <person name="Justice N.B."/>
            <person name="Norman A."/>
            <person name="Brown C.T."/>
            <person name="Singh A."/>
            <person name="Thomas B.C."/>
            <person name="Banfield J.F."/>
        </authorList>
    </citation>
    <scope>NUCLEOTIDE SEQUENCE [LARGE SCALE GENOMIC DNA]</scope>
    <source>
        <strain evidence="2">AMDSBA1</strain>
    </source>
</reference>
<name>A0A2T2WJ76_9FIRM</name>
<dbReference type="AlphaFoldDB" id="A0A2T2WJ76"/>
<feature type="domain" description="Methyltransferase FkbM" evidence="1">
    <location>
        <begin position="99"/>
        <end position="224"/>
    </location>
</feature>
<dbReference type="EMBL" id="PXYT01000115">
    <property type="protein sequence ID" value="PSR22275.1"/>
    <property type="molecule type" value="Genomic_DNA"/>
</dbReference>
<evidence type="ECO:0000313" key="3">
    <source>
        <dbReference type="Proteomes" id="UP000242699"/>
    </source>
</evidence>
<dbReference type="InterPro" id="IPR052514">
    <property type="entry name" value="SAM-dependent_MTase"/>
</dbReference>
<gene>
    <name evidence="2" type="ORF">C7B43_20875</name>
</gene>
<dbReference type="PANTHER" id="PTHR34203:SF13">
    <property type="entry name" value="EXPRESSED PROTEIN"/>
    <property type="match status" value="1"/>
</dbReference>
<accession>A0A2T2WJ76</accession>
<evidence type="ECO:0000259" key="1">
    <source>
        <dbReference type="Pfam" id="PF05050"/>
    </source>
</evidence>
<proteinExistence type="predicted"/>
<organism evidence="2 3">
    <name type="scientific">Sulfobacillus benefaciens</name>
    <dbReference type="NCBI Taxonomy" id="453960"/>
    <lineage>
        <taxon>Bacteria</taxon>
        <taxon>Bacillati</taxon>
        <taxon>Bacillota</taxon>
        <taxon>Clostridia</taxon>
        <taxon>Eubacteriales</taxon>
        <taxon>Clostridiales Family XVII. Incertae Sedis</taxon>
        <taxon>Sulfobacillus</taxon>
    </lineage>
</organism>
<dbReference type="Gene3D" id="3.40.50.150">
    <property type="entry name" value="Vaccinia Virus protein VP39"/>
    <property type="match status" value="1"/>
</dbReference>
<protein>
    <recommendedName>
        <fullName evidence="1">Methyltransferase FkbM domain-containing protein</fullName>
    </recommendedName>
</protein>